<evidence type="ECO:0000256" key="3">
    <source>
        <dbReference type="ARBA" id="ARBA00023027"/>
    </source>
</evidence>
<proteinExistence type="predicted"/>
<dbReference type="PANTHER" id="PTHR43561:SF3">
    <property type="entry name" value="HYDROXYACYL-COENZYME A DEHYDROGENASE, MITOCHONDRIAL"/>
    <property type="match status" value="1"/>
</dbReference>
<comment type="caution">
    <text evidence="9">The sequence shown here is derived from an EMBL/GenBank/DDBJ whole genome shotgun (WGS) entry which is preliminary data.</text>
</comment>
<comment type="catalytic activity">
    <reaction evidence="5">
        <text>a (3S)-3-hydroxyacyl-CoA + NAD(+) = a 3-oxoacyl-CoA + NADH + H(+)</text>
        <dbReference type="Rhea" id="RHEA:22432"/>
        <dbReference type="ChEBI" id="CHEBI:15378"/>
        <dbReference type="ChEBI" id="CHEBI:57318"/>
        <dbReference type="ChEBI" id="CHEBI:57540"/>
        <dbReference type="ChEBI" id="CHEBI:57945"/>
        <dbReference type="ChEBI" id="CHEBI:90726"/>
        <dbReference type="EC" id="1.1.1.35"/>
    </reaction>
</comment>
<organism evidence="9 10">
    <name type="scientific">Heterodera trifolii</name>
    <dbReference type="NCBI Taxonomy" id="157864"/>
    <lineage>
        <taxon>Eukaryota</taxon>
        <taxon>Metazoa</taxon>
        <taxon>Ecdysozoa</taxon>
        <taxon>Nematoda</taxon>
        <taxon>Chromadorea</taxon>
        <taxon>Rhabditida</taxon>
        <taxon>Tylenchina</taxon>
        <taxon>Tylenchomorpha</taxon>
        <taxon>Tylenchoidea</taxon>
        <taxon>Heteroderidae</taxon>
        <taxon>Heteroderinae</taxon>
        <taxon>Heterodera</taxon>
    </lineage>
</organism>
<evidence type="ECO:0000259" key="7">
    <source>
        <dbReference type="Pfam" id="PF00725"/>
    </source>
</evidence>
<evidence type="ECO:0000313" key="10">
    <source>
        <dbReference type="Proteomes" id="UP001620626"/>
    </source>
</evidence>
<gene>
    <name evidence="9" type="ORF">niasHT_033579</name>
</gene>
<evidence type="ECO:0000256" key="2">
    <source>
        <dbReference type="ARBA" id="ARBA00023002"/>
    </source>
</evidence>
<evidence type="ECO:0000256" key="6">
    <source>
        <dbReference type="SAM" id="MobiDB-lite"/>
    </source>
</evidence>
<dbReference type="SUPFAM" id="SSF48179">
    <property type="entry name" value="6-phosphogluconate dehydrogenase C-terminal domain-like"/>
    <property type="match status" value="1"/>
</dbReference>
<dbReference type="InterPro" id="IPR013328">
    <property type="entry name" value="6PGD_dom2"/>
</dbReference>
<dbReference type="Pfam" id="PF02737">
    <property type="entry name" value="3HCDH_N"/>
    <property type="match status" value="1"/>
</dbReference>
<dbReference type="AlphaFoldDB" id="A0ABD2HQB1"/>
<keyword evidence="4" id="KW-0496">Mitochondrion</keyword>
<evidence type="ECO:0000256" key="4">
    <source>
        <dbReference type="ARBA" id="ARBA00023128"/>
    </source>
</evidence>
<feature type="domain" description="3-hydroxyacyl-CoA dehydrogenase NAD binding" evidence="8">
    <location>
        <begin position="204"/>
        <end position="236"/>
    </location>
</feature>
<protein>
    <recommendedName>
        <fullName evidence="11">3-hydroxyacyl-CoA dehydrogenase C-terminal domain-containing protein</fullName>
    </recommendedName>
</protein>
<evidence type="ECO:0000256" key="5">
    <source>
        <dbReference type="ARBA" id="ARBA00049556"/>
    </source>
</evidence>
<keyword evidence="10" id="KW-1185">Reference proteome</keyword>
<evidence type="ECO:0008006" key="11">
    <source>
        <dbReference type="Google" id="ProtNLM"/>
    </source>
</evidence>
<accession>A0ABD2HQB1</accession>
<dbReference type="GO" id="GO:0005759">
    <property type="term" value="C:mitochondrial matrix"/>
    <property type="evidence" value="ECO:0007669"/>
    <property type="project" value="UniProtKB-SubCell"/>
</dbReference>
<dbReference type="PANTHER" id="PTHR43561">
    <property type="match status" value="1"/>
</dbReference>
<dbReference type="Gene3D" id="1.10.1040.10">
    <property type="entry name" value="N-(1-d-carboxylethyl)-l-norvaline Dehydrogenase, domain 2"/>
    <property type="match status" value="1"/>
</dbReference>
<keyword evidence="3" id="KW-0520">NAD</keyword>
<name>A0ABD2HQB1_9BILA</name>
<evidence type="ECO:0000256" key="1">
    <source>
        <dbReference type="ARBA" id="ARBA00004305"/>
    </source>
</evidence>
<dbReference type="InterPro" id="IPR006176">
    <property type="entry name" value="3-OHacyl-CoA_DH_NAD-bd"/>
</dbReference>
<comment type="subcellular location">
    <subcellularLocation>
        <location evidence="1">Mitochondrion matrix</location>
    </subcellularLocation>
</comment>
<dbReference type="EMBL" id="JBICBT010001386">
    <property type="protein sequence ID" value="KAL3070069.1"/>
    <property type="molecule type" value="Genomic_DNA"/>
</dbReference>
<keyword evidence="2" id="KW-0560">Oxidoreductase</keyword>
<dbReference type="InterPro" id="IPR008927">
    <property type="entry name" value="6-PGluconate_DH-like_C_sf"/>
</dbReference>
<evidence type="ECO:0000259" key="8">
    <source>
        <dbReference type="Pfam" id="PF02737"/>
    </source>
</evidence>
<dbReference type="Proteomes" id="UP001620626">
    <property type="component" value="Unassembled WGS sequence"/>
</dbReference>
<dbReference type="InterPro" id="IPR052242">
    <property type="entry name" value="Mito_3-hydroxyacyl-CoA_DH"/>
</dbReference>
<dbReference type="InterPro" id="IPR006108">
    <property type="entry name" value="3HC_DH_C"/>
</dbReference>
<dbReference type="Pfam" id="PF00725">
    <property type="entry name" value="3HCDH"/>
    <property type="match status" value="1"/>
</dbReference>
<reference evidence="9 10" key="1">
    <citation type="submission" date="2024-10" db="EMBL/GenBank/DDBJ databases">
        <authorList>
            <person name="Kim D."/>
        </authorList>
    </citation>
    <scope>NUCLEOTIDE SEQUENCE [LARGE SCALE GENOMIC DNA]</scope>
    <source>
        <strain evidence="9">BH-2024</strain>
    </source>
</reference>
<feature type="region of interest" description="Disordered" evidence="6">
    <location>
        <begin position="1"/>
        <end position="67"/>
    </location>
</feature>
<feature type="domain" description="3-hydroxyacyl-CoA dehydrogenase C-terminal" evidence="7">
    <location>
        <begin position="280"/>
        <end position="328"/>
    </location>
</feature>
<sequence length="372" mass="42529">MDKFRARRNRRNNNDREGGGGGGNAEEQQQLDPEEEDDDDDEQQPPPPDEQPQPYTFHPRQNLPHDEDSQQNVFAENKHSHQFMNNSPEEEEEELELMQSHNNSTFCWKMTTENSRHRHLTNNRSPPPSGLRRTCPNMTRSRRHAPPLMHPTPACFRHPNAIDSALMSASSKIVFACSNDAATQERSFAQSCSWPKTCPPMRSRRHSTNADIVIEAVVENLKVKQKLFTELEARWTPGQLDSGHYDIGCKLKNKYLKRNSWLHCQPPSDILLGRLDAFGGKATRRDIDTAMRLGTGYPMGPFELVNYLGFDTTKFIMDGWHQRCPDDHRLLGTIRNGPTASCQLRPANCVPGQLRPGPTAFQNNFNFFLKFH</sequence>
<feature type="compositionally biased region" description="Acidic residues" evidence="6">
    <location>
        <begin position="32"/>
        <end position="43"/>
    </location>
</feature>
<dbReference type="Gene3D" id="3.40.50.720">
    <property type="entry name" value="NAD(P)-binding Rossmann-like Domain"/>
    <property type="match status" value="1"/>
</dbReference>
<feature type="compositionally biased region" description="Basic residues" evidence="6">
    <location>
        <begin position="1"/>
        <end position="11"/>
    </location>
</feature>
<evidence type="ECO:0000313" key="9">
    <source>
        <dbReference type="EMBL" id="KAL3070069.1"/>
    </source>
</evidence>
<dbReference type="GO" id="GO:0003857">
    <property type="term" value="F:(3S)-3-hydroxyacyl-CoA dehydrogenase (NAD+) activity"/>
    <property type="evidence" value="ECO:0007669"/>
    <property type="project" value="UniProtKB-EC"/>
</dbReference>